<dbReference type="Gene3D" id="1.10.287.2620">
    <property type="match status" value="1"/>
</dbReference>
<feature type="region of interest" description="Disordered" evidence="17">
    <location>
        <begin position="1"/>
        <end position="27"/>
    </location>
</feature>
<evidence type="ECO:0000256" key="13">
    <source>
        <dbReference type="ARBA" id="ARBA00023212"/>
    </source>
</evidence>
<name>A0ABQ8FG49_9FUNG</name>
<evidence type="ECO:0000256" key="7">
    <source>
        <dbReference type="ARBA" id="ARBA00022741"/>
    </source>
</evidence>
<dbReference type="Pfam" id="PF18199">
    <property type="entry name" value="Dynein_C"/>
    <property type="match status" value="1"/>
</dbReference>
<evidence type="ECO:0000256" key="11">
    <source>
        <dbReference type="ARBA" id="ARBA00023069"/>
    </source>
</evidence>
<dbReference type="Gene3D" id="1.20.58.1120">
    <property type="match status" value="1"/>
</dbReference>
<evidence type="ECO:0000313" key="19">
    <source>
        <dbReference type="EMBL" id="KAH6597729.1"/>
    </source>
</evidence>
<evidence type="ECO:0000256" key="9">
    <source>
        <dbReference type="ARBA" id="ARBA00023017"/>
    </source>
</evidence>
<dbReference type="Gene3D" id="1.10.8.720">
    <property type="entry name" value="Region D6 of dynein motor"/>
    <property type="match status" value="1"/>
</dbReference>
<dbReference type="Pfam" id="PF12780">
    <property type="entry name" value="AAA_8"/>
    <property type="match status" value="1"/>
</dbReference>
<comment type="subunit">
    <text evidence="3">Consists of at least two heavy chains and a number of intermediate and light chains.</text>
</comment>
<feature type="domain" description="AAA+ ATPase" evidence="18">
    <location>
        <begin position="2127"/>
        <end position="2281"/>
    </location>
</feature>
<dbReference type="Gene3D" id="3.40.50.300">
    <property type="entry name" value="P-loop containing nucleotide triphosphate hydrolases"/>
    <property type="match status" value="5"/>
</dbReference>
<evidence type="ECO:0000256" key="2">
    <source>
        <dbReference type="ARBA" id="ARBA00008887"/>
    </source>
</evidence>
<comment type="caution">
    <text evidence="19">The sequence shown here is derived from an EMBL/GenBank/DDBJ whole genome shotgun (WGS) entry which is preliminary data.</text>
</comment>
<dbReference type="Gene3D" id="1.10.8.710">
    <property type="match status" value="1"/>
</dbReference>
<dbReference type="SUPFAM" id="SSF52540">
    <property type="entry name" value="P-loop containing nucleoside triphosphate hydrolases"/>
    <property type="match status" value="4"/>
</dbReference>
<evidence type="ECO:0000256" key="5">
    <source>
        <dbReference type="ARBA" id="ARBA00022490"/>
    </source>
</evidence>
<dbReference type="Pfam" id="PF18198">
    <property type="entry name" value="AAA_lid_11"/>
    <property type="match status" value="1"/>
</dbReference>
<dbReference type="Pfam" id="PF17852">
    <property type="entry name" value="Dynein_AAA_lid"/>
    <property type="match status" value="1"/>
</dbReference>
<evidence type="ECO:0000256" key="16">
    <source>
        <dbReference type="SAM" id="Coils"/>
    </source>
</evidence>
<dbReference type="Pfam" id="PF12777">
    <property type="entry name" value="MT"/>
    <property type="match status" value="1"/>
</dbReference>
<evidence type="ECO:0000256" key="3">
    <source>
        <dbReference type="ARBA" id="ARBA00011655"/>
    </source>
</evidence>
<evidence type="ECO:0000256" key="10">
    <source>
        <dbReference type="ARBA" id="ARBA00023054"/>
    </source>
</evidence>
<feature type="coiled-coil region" evidence="16">
    <location>
        <begin position="2980"/>
        <end position="3035"/>
    </location>
</feature>
<evidence type="ECO:0000259" key="18">
    <source>
        <dbReference type="SMART" id="SM00382"/>
    </source>
</evidence>
<feature type="coiled-coil region" evidence="16">
    <location>
        <begin position="842"/>
        <end position="869"/>
    </location>
</feature>
<dbReference type="Gene3D" id="3.20.180.20">
    <property type="entry name" value="Dynein heavy chain, N-terminal domain 2"/>
    <property type="match status" value="1"/>
</dbReference>
<dbReference type="Gene3D" id="1.20.920.20">
    <property type="match status" value="1"/>
</dbReference>
<gene>
    <name evidence="19" type="ORF">BASA50_004334</name>
</gene>
<sequence>MDVDLTDKQPDSLAYTSATPKTDAPPLHIEAMSNWGSRRTTSPSIVDRNTITPRQSEHLFQHQLQAATPHHQHPQFINALQEPDTAETLLPSTARYRRYPNLIEIYVPSNRATINSRLVADGAAASTATEIPFDSKQKRAAHMTTSYEPINGPHPISQRKGGVRENPKKEEAVFELAELDNFVQFVIDLESANLPPLLKKFSWTLASPFKEEKFHRSVSDSIGNNYSPAASDINIKQIQTQKRERADASDEDLVKRSKSANTKRGAADQPRKTMFDKSRPVSPISRIRSTFTHSGVVIKPLHQTSTQLDPFDLETFTISQQVTPQQRYWFYVERGIPDTALFEMEESSIRAIESHISTHLLDSDHLQGFRQDIVKEIKSLYTTSVKQSIVDYILLDPTEQQRLLIPFSPPNYVPKTARAPVPWHDSLIQARIQIEQNLFITNPIMVKLLSIYAQFENAKIVDMTVFEPSVLPVTIAEFQAILKSQCQAFRNKVLNEWMPAVTTMFLQTKESWYSIATECSDSDIGFRRLDSFFKSVTVILSNQIWALVKTSLSDLETFFKQFHHATSDISLFIVHLSISAAQIRLDPPMADLESVVVSVLNDIVAAVREIPRIETKLFTSLSGEHVYLPTITIDNDQISNDRGFRQIISENTIAPQKHLMTYDKYKALLNHKAEKRIEDFLREKHDLEDYEVEIKKLIRLIEDIASSNSAVRFSMIYLECEAIKVELTLKANQLVQKLVDQVADMSRKKNLSICEAYEKISAKAMKIPNDTDELVELMKFVDTAKTKDRIALQDDIHKGKRRLDFLLTYTFMSEDDIKLNGVTFTWPSRIMPIFELSKKRMVQKKTKAQEDLKLKIEATNAELDELFNNTVKFQDYGILSELPEYIKKIKKIESKWAELRDVIHAINAEETLLEWENTAFSKHQKSMELLDPYRRLWETVQRFQTDYARWMNGSFHSLQPEEVEESVGTMFGTIFKLTKTFSEQPVPKKVAESIKVKIEKFKAHLPLISVLRTPGLRDRHWEQMSELVKQPIVPDETTSLSTILDMNLMTYLPQFEAISESASKEHSLQKTLVKMHDDWDSLIFTCVDYKDTGTRILSSLDEVQALLDDQIVKAQSMRSSPFSRPIEEQVKTWESTLCTVQDIIDSWLKVQSTWLYLEPIFTSEDIMAAMPVEGKKFRVVDKIWRDIMLNVATNPKILVVIQMSGLLQRLNESNVLLEEIQKGLNDYLEKKRLFFPRFFFLSNDELLEILAETKDPIRVQPHLKKCFEGIASLVFQDGTKIIAMCSSENEKVKLKEVIEPANAKGAVEKWLLQVEKVMQTSVHQQIQNSYKAYAETLREEWVLKWPGQVVLCVSQIYWTKDVTEILQHDNCVEDMKNYRDVCTKQLEETVALVRGELSPMARMTLSALVVIDVHARDVINDIYKASVSSENDFEWLSQLRYYWEDDDVNVRMINATIKYGYEYLGNCPRLVITPLTDRCYRTLIGALDLNLGGAPEGPAGTGKTESVKDLAKAIAKACVVFNCSDGLDYIAMGKFFKGLASSGAWACFDEFNRIDLEVLSVVAQQILTIQRAVVAKMEKFVFEGTTISLNRGCSVFITMNPGYAGRSELPDNLKALFRPVAMMVPDYALIAEISLYSFGFIEARTLARKIVATYKLCSEQLSSQDHYDYGMRAVKAVLTAAGNLKLRYPDENEHIIMLRSINDVNLAKFLTQDIPLFKAISADLFPKAVLPTPGYRNLMASIHEQMEKLNLQPVDSALEKMVQIYEMMCIRHGYMLIGMAWSGKTTLYRVLAAALSDMCDKSLNEKRVEFKVINPKSITMGQLYGQFDPVTHEWADGVLANTFRAFSQQGVSERKWIVFDGPVDAIWIENMNTVLDDNKKLCLTSGEIMSMSSSMSIQFEVSDLAVASPATVSRCGMIYMDPDSLGWHPIMLSWLNTLPLGVSDSHKSFISQLFDWIVPPCLEFVDKQCREVIGTSKISMVVALMTLVACQLDDFMADEKSMEEITPVAQSAWLSAFFIFGSIWSLGGTLDGHSRKAFDVFFRALIAGDNKENPQPDKLNLGKLIPEPATVYDYVFEKDRKSGGLWKLWTTTIDAFEIPAKQKFNNITIPTVDTIRYSFLLDLLIQHNRQCLLVGPTGTGKSVYINNKLLNGLPKQQYSPIFINFSAQTSANQTQDIILSKLDKRRRGVYGPPHGLKSVIFVDDLNMPAREKYGAQPPIELLRQWMDHGQWYDLKDTSPLQLVDIQFVAAMGPPGGGRNPITSRLLRHFTILSISEFDDLTMKHIFSSIIDWHFTTNQFVASITALKAPLVSATMDVYQAAIASLLPTPKKSHYVFNLRDFARVVQGLLLATSGKFTDVPKMLRLWCHEIYRVFYDRLVDDTDQLWFFNNVKEITTRNFNVRFDEVFSHLDFNRDGVVQDEDLRSLMFGDYGVLEAANCVYDEIDNVDRVSEVIKGRLDEYNQVSKAPMNLVIFKFAVEHVSRISRILKQPGGHALLVGVGGSGRQSLTRLAAFMSDYLLFQVEISKSYGNMEWREDLKRFLIKAGAEDRQCVFLFSDTQIKHESFLEDINNMLNTGEVPNIFPMDEKAVIIEKVRDALTRDNPKIDTSPAFLYNSFISRCKENLHIVLGMSPIGDAFRNRLRMFPSLVNCCTIDWFQVWPEDALEIVATKFLEDVELTDHVRASVVTMCKGFHTDTRVLSAKFFNELRRHNYVTPTSYLELIQTYKQLLTSKRTEVNSQKIRYEVGLDQLASASSQVGTMQIELNDLQPQLIATQKETDTIMEVIQRESIEVEKKRALVKMDEEIANHKASEAKAMKDECEADLAEAIPAMEAALEALDTLKPQDITMVKSMKNPPGAVKLVMEAICIMKGLKPSRIKDTGGSGKMVDDYWGPAQKMLSDSHFLQGLRSYDKDNIDPKIIEKIRKTYIPNPEFDPNIVKNSSSAAEGLCRWVCALDKYEVVAKVVAPKKEALAKAEGELSVEMAKLNSKRAELKEVEDKMAKLESGFKEMTDKKADLEKQVDLVGKKLVRAEKLIGGLGGEKDRWSEAARSLSVTYTNLTGDVLISSAVIAYLGAFTLGYRSSILSEWNQKCLVHKVPCSPIFSLASTLGDSIQIQAWSLAGLPNDSFSRDNGIISTKARRWPLFIDPQGQANRWIKNMEKQNRLIVIKLSDSDYVRNLENAIQFGTPVLLENVGEEVDSVLEPLLTKQIFKQSGVMCIRLGEAIIEYSSKFRFYITTKLRNPHYLPELSTKVTTVNFMITVDGLEDQLLGIVTEKERPELAEEKSRLVIASASNKRQLKEIEDKILAILSTSQGNLLEDESAITALTSSKILSDDIAQKQLISDGTERQIDITRQGYRPIASHSSVLFFVIAELANSTGGIDPDEWLFLLTGGLALDVHMPPKPSLDWLSDKAWSELVKVSSLPAFKGFFSDFSNYLPQWEGFYNSLEPYGMDVPGNWGGSLGAFQKLIVMRIIRPDKLVPAVMDFVHSTMGKKFVEPPPFDLLASYSDSNCCSPLIFILSPGADPMAGLVRFAESKGLASNKLNSMSLGQGQGPIAAGMIRQALKAGTWVVLQNCHLAVSWLPTLEKICEELTPDSTHAEFRLWLTSYPTDRFPVTLLQDGVKMTNEPPAGLRANLLRSYTSDPISDSNFYGGMKPSNESQWEKMIFGLCFFHALVQERRNFGPLGWNMTYEFNESDLRISVRQLHKFLNEYEEVPWKALSYLAGECNYGGRVTDDRDRRTLMSLLSIVYTPEILDNEYKLSSSGWYFAPPHGSYDSYIKFIKDLPAIQCPEVFGMHENADIAKDLAETNMLISSILVSKGGGGSVGGGKSQDELAGDIASGILSSLPQDFDVVLIKKHYPVKYNESMNTVLIQELVRYNRLLHILRNSLQNVLKAIKGLAVMSKELEEVTASLTLGRIPDLWAEKSYPSLKPLGSYIQDFVSRLRFFQTWIEQSTPPVFWISGFYFTQSFLTGILQNYSRKYSIPIDLLVLSFDVMPEASYSCAPEDGVYVYGFYLEGSRWDRTRNILADQHPRQLTDSMPIIRMIPCHSESPELQSKIDKCYDCPVYKTSLRRGTLSTTGHSTNYVMSMFLPTDKIKRYWVNRGVAAVLQLSDS</sequence>
<dbReference type="PANTHER" id="PTHR22878">
    <property type="entry name" value="DYNEIN HEAVY CHAIN 6, AXONEMAL-LIKE-RELATED"/>
    <property type="match status" value="1"/>
</dbReference>
<keyword evidence="10 16" id="KW-0175">Coiled coil</keyword>
<dbReference type="InterPro" id="IPR043160">
    <property type="entry name" value="Dynein_C_barrel"/>
</dbReference>
<keyword evidence="20" id="KW-1185">Reference proteome</keyword>
<keyword evidence="8" id="KW-0067">ATP-binding</keyword>
<keyword evidence="6" id="KW-0493">Microtubule</keyword>
<dbReference type="PROSITE" id="PS00018">
    <property type="entry name" value="EF_HAND_1"/>
    <property type="match status" value="1"/>
</dbReference>
<dbReference type="Pfam" id="PF08393">
    <property type="entry name" value="DHC_N2"/>
    <property type="match status" value="1"/>
</dbReference>
<evidence type="ECO:0000256" key="17">
    <source>
        <dbReference type="SAM" id="MobiDB-lite"/>
    </source>
</evidence>
<feature type="domain" description="AAA+ ATPase" evidence="18">
    <location>
        <begin position="1489"/>
        <end position="1628"/>
    </location>
</feature>
<keyword evidence="9" id="KW-0243">Dynein</keyword>
<evidence type="ECO:0000256" key="12">
    <source>
        <dbReference type="ARBA" id="ARBA00023175"/>
    </source>
</evidence>
<dbReference type="Proteomes" id="UP001648503">
    <property type="component" value="Unassembled WGS sequence"/>
</dbReference>
<dbReference type="InterPro" id="IPR041466">
    <property type="entry name" value="Dynein_AAA5_ext"/>
</dbReference>
<dbReference type="InterPro" id="IPR035699">
    <property type="entry name" value="AAA_6"/>
</dbReference>
<dbReference type="InterPro" id="IPR042228">
    <property type="entry name" value="Dynein_linker_3"/>
</dbReference>
<evidence type="ECO:0000256" key="4">
    <source>
        <dbReference type="ARBA" id="ARBA00022197"/>
    </source>
</evidence>
<dbReference type="InterPro" id="IPR004273">
    <property type="entry name" value="Dynein_heavy_D6_P-loop"/>
</dbReference>
<dbReference type="EMBL" id="JAFCIX010000136">
    <property type="protein sequence ID" value="KAH6597729.1"/>
    <property type="molecule type" value="Genomic_DNA"/>
</dbReference>
<keyword evidence="13" id="KW-0206">Cytoskeleton</keyword>
<dbReference type="InterPro" id="IPR024743">
    <property type="entry name" value="Dynein_HC_stalk"/>
</dbReference>
<keyword evidence="11" id="KW-0969">Cilium</keyword>
<protein>
    <recommendedName>
        <fullName evidence="4">Dynein heavy chain, cytoplasmic</fullName>
    </recommendedName>
    <alternativeName>
        <fullName evidence="15">Dynein heavy chain, cytosolic</fullName>
    </alternativeName>
</protein>
<feature type="compositionally biased region" description="Basic and acidic residues" evidence="17">
    <location>
        <begin position="1"/>
        <end position="10"/>
    </location>
</feature>
<dbReference type="Pfam" id="PF17857">
    <property type="entry name" value="AAA_lid_1"/>
    <property type="match status" value="1"/>
</dbReference>
<dbReference type="PANTHER" id="PTHR22878:SF70">
    <property type="entry name" value="DYNEIN HEAVY CHAIN 2, AXONEMAL"/>
    <property type="match status" value="1"/>
</dbReference>
<evidence type="ECO:0000256" key="1">
    <source>
        <dbReference type="ARBA" id="ARBA00004430"/>
    </source>
</evidence>
<accession>A0ABQ8FG49</accession>
<dbReference type="InterPro" id="IPR024317">
    <property type="entry name" value="Dynein_heavy_chain_D4_dom"/>
</dbReference>
<dbReference type="Pfam" id="PF12781">
    <property type="entry name" value="AAA_9"/>
    <property type="match status" value="1"/>
</dbReference>
<dbReference type="Pfam" id="PF12774">
    <property type="entry name" value="AAA_6"/>
    <property type="match status" value="1"/>
</dbReference>
<evidence type="ECO:0000256" key="6">
    <source>
        <dbReference type="ARBA" id="ARBA00022701"/>
    </source>
</evidence>
<dbReference type="InterPro" id="IPR041658">
    <property type="entry name" value="AAA_lid_11"/>
</dbReference>
<dbReference type="Gene3D" id="6.10.140.1060">
    <property type="match status" value="1"/>
</dbReference>
<dbReference type="InterPro" id="IPR026983">
    <property type="entry name" value="DHC"/>
</dbReference>
<evidence type="ECO:0000256" key="15">
    <source>
        <dbReference type="ARBA" id="ARBA00033439"/>
    </source>
</evidence>
<dbReference type="InterPro" id="IPR041589">
    <property type="entry name" value="DNAH3_AAA_lid_1"/>
</dbReference>
<dbReference type="InterPro" id="IPR003593">
    <property type="entry name" value="AAA+_ATPase"/>
</dbReference>
<keyword evidence="14" id="KW-0966">Cell projection</keyword>
<dbReference type="InterPro" id="IPR018247">
    <property type="entry name" value="EF_Hand_1_Ca_BS"/>
</dbReference>
<evidence type="ECO:0000256" key="8">
    <source>
        <dbReference type="ARBA" id="ARBA00022840"/>
    </source>
</evidence>
<dbReference type="InterPro" id="IPR042222">
    <property type="entry name" value="Dynein_2_N"/>
</dbReference>
<keyword evidence="5" id="KW-0963">Cytoplasm</keyword>
<dbReference type="Gene3D" id="1.20.140.100">
    <property type="entry name" value="Dynein heavy chain, N-terminal domain 2"/>
    <property type="match status" value="1"/>
</dbReference>
<dbReference type="Gene3D" id="1.20.920.30">
    <property type="match status" value="1"/>
</dbReference>
<reference evidence="19 20" key="1">
    <citation type="submission" date="2021-02" db="EMBL/GenBank/DDBJ databases">
        <title>Variation within the Batrachochytrium salamandrivorans European outbreak.</title>
        <authorList>
            <person name="Kelly M."/>
            <person name="Pasmans F."/>
            <person name="Shea T.P."/>
            <person name="Munoz J.F."/>
            <person name="Carranza S."/>
            <person name="Cuomo C.A."/>
            <person name="Martel A."/>
        </authorList>
    </citation>
    <scope>NUCLEOTIDE SEQUENCE [LARGE SCALE GENOMIC DNA]</scope>
    <source>
        <strain evidence="19 20">AMFP18/2</strain>
    </source>
</reference>
<dbReference type="Pfam" id="PF12775">
    <property type="entry name" value="AAA_7"/>
    <property type="match status" value="1"/>
</dbReference>
<dbReference type="Pfam" id="PF03028">
    <property type="entry name" value="Dynein_heavy"/>
    <property type="match status" value="1"/>
</dbReference>
<feature type="region of interest" description="Disordered" evidence="17">
    <location>
        <begin position="239"/>
        <end position="279"/>
    </location>
</feature>
<feature type="compositionally biased region" description="Basic and acidic residues" evidence="17">
    <location>
        <begin position="241"/>
        <end position="255"/>
    </location>
</feature>
<evidence type="ECO:0000256" key="14">
    <source>
        <dbReference type="ARBA" id="ARBA00023273"/>
    </source>
</evidence>
<dbReference type="Gene3D" id="1.10.472.130">
    <property type="match status" value="1"/>
</dbReference>
<feature type="coiled-coil region" evidence="16">
    <location>
        <begin position="670"/>
        <end position="707"/>
    </location>
</feature>
<proteinExistence type="inferred from homology"/>
<dbReference type="SMART" id="SM00382">
    <property type="entry name" value="AAA"/>
    <property type="match status" value="2"/>
</dbReference>
<dbReference type="InterPro" id="IPR035706">
    <property type="entry name" value="AAA_9"/>
</dbReference>
<keyword evidence="7" id="KW-0547">Nucleotide-binding</keyword>
<dbReference type="Gene3D" id="3.10.490.20">
    <property type="match status" value="1"/>
</dbReference>
<dbReference type="Gene3D" id="1.20.1270.280">
    <property type="match status" value="1"/>
</dbReference>
<dbReference type="InterPro" id="IPR027417">
    <property type="entry name" value="P-loop_NTPase"/>
</dbReference>
<dbReference type="InterPro" id="IPR042219">
    <property type="entry name" value="AAA_lid_11_sf"/>
</dbReference>
<dbReference type="InterPro" id="IPR041228">
    <property type="entry name" value="Dynein_C"/>
</dbReference>
<keyword evidence="12" id="KW-0505">Motor protein</keyword>
<comment type="subcellular location">
    <subcellularLocation>
        <location evidence="1">Cytoplasm</location>
        <location evidence="1">Cytoskeleton</location>
        <location evidence="1">Cilium axoneme</location>
    </subcellularLocation>
</comment>
<comment type="similarity">
    <text evidence="2">Belongs to the dynein heavy chain family.</text>
</comment>
<dbReference type="InterPro" id="IPR043157">
    <property type="entry name" value="Dynein_AAA1S"/>
</dbReference>
<organism evidence="19 20">
    <name type="scientific">Batrachochytrium salamandrivorans</name>
    <dbReference type="NCBI Taxonomy" id="1357716"/>
    <lineage>
        <taxon>Eukaryota</taxon>
        <taxon>Fungi</taxon>
        <taxon>Fungi incertae sedis</taxon>
        <taxon>Chytridiomycota</taxon>
        <taxon>Chytridiomycota incertae sedis</taxon>
        <taxon>Chytridiomycetes</taxon>
        <taxon>Rhizophydiales</taxon>
        <taxon>Rhizophydiales incertae sedis</taxon>
        <taxon>Batrachochytrium</taxon>
    </lineage>
</organism>
<evidence type="ECO:0000313" key="20">
    <source>
        <dbReference type="Proteomes" id="UP001648503"/>
    </source>
</evidence>
<dbReference type="InterPro" id="IPR013602">
    <property type="entry name" value="Dynein_heavy_linker"/>
</dbReference>
<feature type="compositionally biased region" description="Basic and acidic residues" evidence="17">
    <location>
        <begin position="265"/>
        <end position="279"/>
    </location>
</feature>